<proteinExistence type="predicted"/>
<comment type="caution">
    <text evidence="2">The sequence shown here is derived from an EMBL/GenBank/DDBJ whole genome shotgun (WGS) entry which is preliminary data.</text>
</comment>
<organism evidence="2 3">
    <name type="scientific">Bos mutus</name>
    <name type="common">wild yak</name>
    <dbReference type="NCBI Taxonomy" id="72004"/>
    <lineage>
        <taxon>Eukaryota</taxon>
        <taxon>Metazoa</taxon>
        <taxon>Chordata</taxon>
        <taxon>Craniata</taxon>
        <taxon>Vertebrata</taxon>
        <taxon>Euteleostomi</taxon>
        <taxon>Mammalia</taxon>
        <taxon>Eutheria</taxon>
        <taxon>Laurasiatheria</taxon>
        <taxon>Artiodactyla</taxon>
        <taxon>Ruminantia</taxon>
        <taxon>Pecora</taxon>
        <taxon>Bovidae</taxon>
        <taxon>Bovinae</taxon>
        <taxon>Bos</taxon>
    </lineage>
</organism>
<sequence length="95" mass="9854">MALCGALLSQEGLLNLLLLALGDKDPAMWRVDTLAMGNATYQSGPQGPALVAVIPSMTQLLGDPQVGILQSGCNVPRMLLVSCNQRCISCGQLGA</sequence>
<reference evidence="2" key="1">
    <citation type="submission" date="2019-10" db="EMBL/GenBank/DDBJ databases">
        <title>The sequence and de novo assembly of the wild yak genome.</title>
        <authorList>
            <person name="Liu Y."/>
        </authorList>
    </citation>
    <scope>NUCLEOTIDE SEQUENCE [LARGE SCALE GENOMIC DNA]</scope>
    <source>
        <strain evidence="2">WY2019</strain>
    </source>
</reference>
<keyword evidence="3" id="KW-1185">Reference proteome</keyword>
<evidence type="ECO:0000313" key="2">
    <source>
        <dbReference type="EMBL" id="MXQ81147.1"/>
    </source>
</evidence>
<dbReference type="AlphaFoldDB" id="A0A6B0QWG4"/>
<feature type="chain" id="PRO_5025444118" evidence="1">
    <location>
        <begin position="23"/>
        <end position="95"/>
    </location>
</feature>
<feature type="signal peptide" evidence="1">
    <location>
        <begin position="1"/>
        <end position="22"/>
    </location>
</feature>
<accession>A0A6B0QWG4</accession>
<dbReference type="EMBL" id="VBQZ03000006">
    <property type="protein sequence ID" value="MXQ81147.1"/>
    <property type="molecule type" value="Genomic_DNA"/>
</dbReference>
<evidence type="ECO:0000256" key="1">
    <source>
        <dbReference type="SAM" id="SignalP"/>
    </source>
</evidence>
<keyword evidence="1" id="KW-0732">Signal</keyword>
<gene>
    <name evidence="2" type="ORF">E5288_WYG012792</name>
</gene>
<evidence type="ECO:0000313" key="3">
    <source>
        <dbReference type="Proteomes" id="UP000322234"/>
    </source>
</evidence>
<name>A0A6B0QWG4_9CETA</name>
<dbReference type="Proteomes" id="UP000322234">
    <property type="component" value="Unassembled WGS sequence"/>
</dbReference>
<protein>
    <submittedName>
        <fullName evidence="2">Uncharacterized protein</fullName>
    </submittedName>
</protein>